<gene>
    <name evidence="1" type="ORF">CCAX7_006680</name>
</gene>
<dbReference type="RefSeq" id="WP_165864452.1">
    <property type="nucleotide sequence ID" value="NZ_AP025739.1"/>
</dbReference>
<dbReference type="KEGG" id="ccot:CCAX7_006680"/>
<dbReference type="InterPro" id="IPR019734">
    <property type="entry name" value="TPR_rpt"/>
</dbReference>
<dbReference type="InterPro" id="IPR011990">
    <property type="entry name" value="TPR-like_helical_dom_sf"/>
</dbReference>
<sequence>MDAPLSALPEIPKEIGLATRYIDLGACVAIAGMPAQAAALYQRALLVDPDNALARRALRALDRRCAEKLCQTHTP</sequence>
<dbReference type="Proteomes" id="UP000287394">
    <property type="component" value="Chromosome"/>
</dbReference>
<dbReference type="SUPFAM" id="SSF48452">
    <property type="entry name" value="TPR-like"/>
    <property type="match status" value="1"/>
</dbReference>
<organism evidence="1 2">
    <name type="scientific">Capsulimonas corticalis</name>
    <dbReference type="NCBI Taxonomy" id="2219043"/>
    <lineage>
        <taxon>Bacteria</taxon>
        <taxon>Bacillati</taxon>
        <taxon>Armatimonadota</taxon>
        <taxon>Armatimonadia</taxon>
        <taxon>Capsulimonadales</taxon>
        <taxon>Capsulimonadaceae</taxon>
        <taxon>Capsulimonas</taxon>
    </lineage>
</organism>
<dbReference type="PROSITE" id="PS50005">
    <property type="entry name" value="TPR"/>
    <property type="match status" value="1"/>
</dbReference>
<dbReference type="Gene3D" id="1.25.40.10">
    <property type="entry name" value="Tetratricopeptide repeat domain"/>
    <property type="match status" value="1"/>
</dbReference>
<protein>
    <submittedName>
        <fullName evidence="1">Uncharacterized protein</fullName>
    </submittedName>
</protein>
<proteinExistence type="predicted"/>
<reference evidence="1 2" key="1">
    <citation type="journal article" date="2019" name="Int. J. Syst. Evol. Microbiol.">
        <title>Capsulimonas corticalis gen. nov., sp. nov., an aerobic capsulated bacterium, of a novel bacterial order, Capsulimonadales ord. nov., of the class Armatimonadia of the phylum Armatimonadetes.</title>
        <authorList>
            <person name="Li J."/>
            <person name="Kudo C."/>
            <person name="Tonouchi A."/>
        </authorList>
    </citation>
    <scope>NUCLEOTIDE SEQUENCE [LARGE SCALE GENOMIC DNA]</scope>
    <source>
        <strain evidence="1 2">AX-7</strain>
    </source>
</reference>
<accession>A0A402D1F7</accession>
<keyword evidence="2" id="KW-1185">Reference proteome</keyword>
<evidence type="ECO:0000313" key="1">
    <source>
        <dbReference type="EMBL" id="BDI28617.1"/>
    </source>
</evidence>
<dbReference type="AlphaFoldDB" id="A0A402D1F7"/>
<dbReference type="EMBL" id="AP025739">
    <property type="protein sequence ID" value="BDI28617.1"/>
    <property type="molecule type" value="Genomic_DNA"/>
</dbReference>
<name>A0A402D1F7_9BACT</name>
<evidence type="ECO:0000313" key="2">
    <source>
        <dbReference type="Proteomes" id="UP000287394"/>
    </source>
</evidence>